<feature type="compositionally biased region" description="Polar residues" evidence="1">
    <location>
        <begin position="1"/>
        <end position="18"/>
    </location>
</feature>
<gene>
    <name evidence="2" type="ORF">GCM10011611_58760</name>
</gene>
<evidence type="ECO:0000313" key="2">
    <source>
        <dbReference type="EMBL" id="GGF44576.1"/>
    </source>
</evidence>
<organism evidence="2 3">
    <name type="scientific">Aliidongia dinghuensis</name>
    <dbReference type="NCBI Taxonomy" id="1867774"/>
    <lineage>
        <taxon>Bacteria</taxon>
        <taxon>Pseudomonadati</taxon>
        <taxon>Pseudomonadota</taxon>
        <taxon>Alphaproteobacteria</taxon>
        <taxon>Rhodospirillales</taxon>
        <taxon>Dongiaceae</taxon>
        <taxon>Aliidongia</taxon>
    </lineage>
</organism>
<name>A0A8J3E6H1_9PROT</name>
<dbReference type="AlphaFoldDB" id="A0A8J3E6H1"/>
<sequence length="102" mass="10870">MAVAISQSAKTIASTLSQAAARRGPPRPAPARPDKGGNDREESEARLEPGEPVGVGPVVGVRPEPDDRRRREPERTYDKAARPKAPSPPRRAQGEAGICVIK</sequence>
<evidence type="ECO:0000313" key="3">
    <source>
        <dbReference type="Proteomes" id="UP000646365"/>
    </source>
</evidence>
<proteinExistence type="predicted"/>
<reference evidence="2" key="1">
    <citation type="journal article" date="2014" name="Int. J. Syst. Evol. Microbiol.">
        <title>Complete genome sequence of Corynebacterium casei LMG S-19264T (=DSM 44701T), isolated from a smear-ripened cheese.</title>
        <authorList>
            <consortium name="US DOE Joint Genome Institute (JGI-PGF)"/>
            <person name="Walter F."/>
            <person name="Albersmeier A."/>
            <person name="Kalinowski J."/>
            <person name="Ruckert C."/>
        </authorList>
    </citation>
    <scope>NUCLEOTIDE SEQUENCE</scope>
    <source>
        <strain evidence="2">CGMCC 1.15725</strain>
    </source>
</reference>
<evidence type="ECO:0000256" key="1">
    <source>
        <dbReference type="SAM" id="MobiDB-lite"/>
    </source>
</evidence>
<keyword evidence="3" id="KW-1185">Reference proteome</keyword>
<feature type="compositionally biased region" description="Basic and acidic residues" evidence="1">
    <location>
        <begin position="32"/>
        <end position="49"/>
    </location>
</feature>
<reference evidence="2" key="2">
    <citation type="submission" date="2020-09" db="EMBL/GenBank/DDBJ databases">
        <authorList>
            <person name="Sun Q."/>
            <person name="Zhou Y."/>
        </authorList>
    </citation>
    <scope>NUCLEOTIDE SEQUENCE</scope>
    <source>
        <strain evidence="2">CGMCC 1.15725</strain>
    </source>
</reference>
<feature type="compositionally biased region" description="Low complexity" evidence="1">
    <location>
        <begin position="50"/>
        <end position="62"/>
    </location>
</feature>
<feature type="region of interest" description="Disordered" evidence="1">
    <location>
        <begin position="1"/>
        <end position="102"/>
    </location>
</feature>
<dbReference type="Proteomes" id="UP000646365">
    <property type="component" value="Unassembled WGS sequence"/>
</dbReference>
<protein>
    <submittedName>
        <fullName evidence="2">Uncharacterized protein</fullName>
    </submittedName>
</protein>
<comment type="caution">
    <text evidence="2">The sequence shown here is derived from an EMBL/GenBank/DDBJ whole genome shotgun (WGS) entry which is preliminary data.</text>
</comment>
<accession>A0A8J3E6H1</accession>
<dbReference type="EMBL" id="BMJQ01000021">
    <property type="protein sequence ID" value="GGF44576.1"/>
    <property type="molecule type" value="Genomic_DNA"/>
</dbReference>
<feature type="compositionally biased region" description="Basic and acidic residues" evidence="1">
    <location>
        <begin position="63"/>
        <end position="81"/>
    </location>
</feature>